<dbReference type="PROSITE" id="PS50972">
    <property type="entry name" value="PTERIN_BINDING"/>
    <property type="match status" value="1"/>
</dbReference>
<dbReference type="InterPro" id="IPR011005">
    <property type="entry name" value="Dihydropteroate_synth-like_sf"/>
</dbReference>
<dbReference type="Gene3D" id="3.20.20.20">
    <property type="entry name" value="Dihydropteroate synthase-like"/>
    <property type="match status" value="1"/>
</dbReference>
<dbReference type="Proteomes" id="UP001054811">
    <property type="component" value="Chromosome"/>
</dbReference>
<evidence type="ECO:0000313" key="4">
    <source>
        <dbReference type="EMBL" id="UUT36691.1"/>
    </source>
</evidence>
<dbReference type="InterPro" id="IPR000489">
    <property type="entry name" value="Pterin-binding_dom"/>
</dbReference>
<evidence type="ECO:0000256" key="2">
    <source>
        <dbReference type="RuleBase" id="RU361205"/>
    </source>
</evidence>
<dbReference type="InterPro" id="IPR045031">
    <property type="entry name" value="DHP_synth-like"/>
</dbReference>
<dbReference type="GO" id="GO:0004156">
    <property type="term" value="F:dihydropteroate synthase activity"/>
    <property type="evidence" value="ECO:0007669"/>
    <property type="project" value="UniProtKB-EC"/>
</dbReference>
<evidence type="ECO:0000256" key="1">
    <source>
        <dbReference type="ARBA" id="ARBA00009503"/>
    </source>
</evidence>
<comment type="cofactor">
    <cofactor evidence="2">
        <name>Mg(2+)</name>
        <dbReference type="ChEBI" id="CHEBI:18420"/>
    </cofactor>
</comment>
<evidence type="ECO:0000259" key="3">
    <source>
        <dbReference type="PROSITE" id="PS50972"/>
    </source>
</evidence>
<sequence length="295" mass="31287">MPRLEHPVRRIGGRDIDFSRQTAVMAIVNRTPDSFYDKGATFALDAAVASGAAAFAAGAALVDVGGVKFAPGPALPVEDELRRVLPVVRELSPLGAVSVDTFQPAVAKAAIAAGAAVINDTTGVHDPAMADVVADSDATLVVAHSLAAPRTQLPLPHYQDVVAEVGEFLRARVDLAVGHGVPRERIIVDPGHDLNKNTRQSLELTRRLGELADIGLPMLVAASNKDFVGEALGRERHQRLPGSLATAVFCVLQGARIVRAHNVVETVDALRMVEAILGWREPVYELHNTKPEGNA</sequence>
<dbReference type="InterPro" id="IPR006390">
    <property type="entry name" value="DHP_synth_dom"/>
</dbReference>
<dbReference type="RefSeq" id="WP_259613358.1">
    <property type="nucleotide sequence ID" value="NZ_CP091139.2"/>
</dbReference>
<dbReference type="PANTHER" id="PTHR20941">
    <property type="entry name" value="FOLATE SYNTHESIS PROTEINS"/>
    <property type="match status" value="1"/>
</dbReference>
<comment type="pathway">
    <text evidence="2">Cofactor biosynthesis; tetrahydrofolate biosynthesis; 7,8-dihydrofolate from 2-amino-4-hydroxy-6-hydroxymethyl-7,8-dihydropteridine diphosphate and 4-aminobenzoate: step 1/2.</text>
</comment>
<feature type="domain" description="Pterin-binding" evidence="3">
    <location>
        <begin position="22"/>
        <end position="271"/>
    </location>
</feature>
<comment type="similarity">
    <text evidence="1 2">Belongs to the DHPS family.</text>
</comment>
<reference evidence="4" key="1">
    <citation type="submission" date="2022-01" db="EMBL/GenBank/DDBJ databases">
        <title>Microbacterium eymi and Microbacterium rhizovicinus sp. nov., isolated from the rhizospheric soil of Elymus tsukushiensis, a plant native to the Dokdo Islands, Republic of Korea.</title>
        <authorList>
            <person name="Hwang Y.J."/>
        </authorList>
    </citation>
    <scope>NUCLEOTIDE SEQUENCE</scope>
    <source>
        <strain evidence="4">KUDC0405</strain>
    </source>
</reference>
<dbReference type="EMBL" id="CP091139">
    <property type="protein sequence ID" value="UUT36691.1"/>
    <property type="molecule type" value="Genomic_DNA"/>
</dbReference>
<comment type="function">
    <text evidence="2">Catalyzes the condensation of para-aminobenzoate (pABA) with 6-hydroxymethyl-7,8-dihydropterin diphosphate (DHPt-PP) to form 7,8-dihydropteroate (H2Pte), the immediate precursor of folate derivatives.</text>
</comment>
<keyword evidence="2" id="KW-0289">Folate biosynthesis</keyword>
<keyword evidence="2" id="KW-0479">Metal-binding</keyword>
<evidence type="ECO:0000313" key="5">
    <source>
        <dbReference type="Proteomes" id="UP001054811"/>
    </source>
</evidence>
<keyword evidence="2" id="KW-0460">Magnesium</keyword>
<keyword evidence="2 4" id="KW-0808">Transferase</keyword>
<dbReference type="PANTHER" id="PTHR20941:SF8">
    <property type="entry name" value="INACTIVE DIHYDROPTEROATE SYNTHASE 2"/>
    <property type="match status" value="1"/>
</dbReference>
<gene>
    <name evidence="4" type="primary">folP</name>
    <name evidence="4" type="ORF">L2X98_32285</name>
</gene>
<accession>A0ABY5NNJ7</accession>
<dbReference type="NCBIfam" id="TIGR01496">
    <property type="entry name" value="DHPS"/>
    <property type="match status" value="1"/>
</dbReference>
<keyword evidence="5" id="KW-1185">Reference proteome</keyword>
<dbReference type="SUPFAM" id="SSF51717">
    <property type="entry name" value="Dihydropteroate synthetase-like"/>
    <property type="match status" value="1"/>
</dbReference>
<proteinExistence type="inferred from homology"/>
<name>A0ABY5NNJ7_9MICO</name>
<protein>
    <recommendedName>
        <fullName evidence="2">Dihydropteroate synthase</fullName>
        <shortName evidence="2">DHPS</shortName>
        <ecNumber evidence="2">2.5.1.15</ecNumber>
    </recommendedName>
    <alternativeName>
        <fullName evidence="2">Dihydropteroate pyrophosphorylase</fullName>
    </alternativeName>
</protein>
<dbReference type="PROSITE" id="PS00792">
    <property type="entry name" value="DHPS_1"/>
    <property type="match status" value="1"/>
</dbReference>
<dbReference type="Pfam" id="PF00809">
    <property type="entry name" value="Pterin_bind"/>
    <property type="match status" value="1"/>
</dbReference>
<organism evidence="4 5">
    <name type="scientific">Microbacterium elymi</name>
    <dbReference type="NCBI Taxonomy" id="2909587"/>
    <lineage>
        <taxon>Bacteria</taxon>
        <taxon>Bacillati</taxon>
        <taxon>Actinomycetota</taxon>
        <taxon>Actinomycetes</taxon>
        <taxon>Micrococcales</taxon>
        <taxon>Microbacteriaceae</taxon>
        <taxon>Microbacterium</taxon>
    </lineage>
</organism>
<dbReference type="EC" id="2.5.1.15" evidence="2"/>